<dbReference type="AlphaFoldDB" id="A0A951UV35"/>
<evidence type="ECO:0000256" key="1">
    <source>
        <dbReference type="ARBA" id="ARBA00023172"/>
    </source>
</evidence>
<gene>
    <name evidence="2" type="ORF">KME60_24080</name>
</gene>
<evidence type="ECO:0000313" key="2">
    <source>
        <dbReference type="EMBL" id="MBW4670407.1"/>
    </source>
</evidence>
<reference evidence="2" key="1">
    <citation type="submission" date="2021-05" db="EMBL/GenBank/DDBJ databases">
        <authorList>
            <person name="Pietrasiak N."/>
            <person name="Ward R."/>
            <person name="Stajich J.E."/>
            <person name="Kurbessoian T."/>
        </authorList>
    </citation>
    <scope>NUCLEOTIDE SEQUENCE</scope>
    <source>
        <strain evidence="2">GSE-NOS-MK-12-04C</strain>
    </source>
</reference>
<reference evidence="2" key="2">
    <citation type="journal article" date="2022" name="Microbiol. Resour. Announc.">
        <title>Metagenome Sequencing to Explore Phylogenomics of Terrestrial Cyanobacteria.</title>
        <authorList>
            <person name="Ward R.D."/>
            <person name="Stajich J.E."/>
            <person name="Johansen J.R."/>
            <person name="Huntemann M."/>
            <person name="Clum A."/>
            <person name="Foster B."/>
            <person name="Foster B."/>
            <person name="Roux S."/>
            <person name="Palaniappan K."/>
            <person name="Varghese N."/>
            <person name="Mukherjee S."/>
            <person name="Reddy T.B.K."/>
            <person name="Daum C."/>
            <person name="Copeland A."/>
            <person name="Chen I.A."/>
            <person name="Ivanova N.N."/>
            <person name="Kyrpides N.C."/>
            <person name="Shapiro N."/>
            <person name="Eloe-Fadrosh E.A."/>
            <person name="Pietrasiak N."/>
        </authorList>
    </citation>
    <scope>NUCLEOTIDE SEQUENCE</scope>
    <source>
        <strain evidence="2">GSE-NOS-MK-12-04C</strain>
    </source>
</reference>
<proteinExistence type="predicted"/>
<dbReference type="SUPFAM" id="SSF56349">
    <property type="entry name" value="DNA breaking-rejoining enzymes"/>
    <property type="match status" value="1"/>
</dbReference>
<dbReference type="Proteomes" id="UP000729701">
    <property type="component" value="Unassembled WGS sequence"/>
</dbReference>
<dbReference type="GO" id="GO:0006310">
    <property type="term" value="P:DNA recombination"/>
    <property type="evidence" value="ECO:0007669"/>
    <property type="project" value="UniProtKB-KW"/>
</dbReference>
<organism evidence="2 3">
    <name type="scientific">Cyanomargarita calcarea GSE-NOS-MK-12-04C</name>
    <dbReference type="NCBI Taxonomy" id="2839659"/>
    <lineage>
        <taxon>Bacteria</taxon>
        <taxon>Bacillati</taxon>
        <taxon>Cyanobacteriota</taxon>
        <taxon>Cyanophyceae</taxon>
        <taxon>Nostocales</taxon>
        <taxon>Cyanomargaritaceae</taxon>
        <taxon>Cyanomargarita</taxon>
    </lineage>
</organism>
<dbReference type="Gene3D" id="1.10.443.10">
    <property type="entry name" value="Intergrase catalytic core"/>
    <property type="match status" value="1"/>
</dbReference>
<keyword evidence="1" id="KW-0233">DNA recombination</keyword>
<sequence>MKLTINAINERLKTAKVGVKVEQRGDRLTLRATLPPKPGSAKTKPHQQYLSLKIYANPAGLRQAEAEAKVVGGLLACGRFDWGKYLDEETSPGARKKFPNCAELVEKFKAEYFSQRGDTPQTQLTWKNDYESAFKRLDGDGECTSEALIAAATSTVANTRTRKRNVEKLQALAKFAGVEVDLAPYKGNYGLFSLKTRNIPSDTEIEITLKQLAFNPAWQWVFGVMACYGLRDHEVFFCEVSPIPPHTCRIIEGKTGGRICYPLHPHWATEWKLWTSEKPACTGKTYRDYGQRVGQHFHRHKLPFTPYDLRHAYAIRGSIQYKIPVVAMAAWMGHKPSVHWDTYNRWIKSAEHERVFLEAMPPIHAAIGSSTYPTQTL</sequence>
<name>A0A951UV35_9CYAN</name>
<dbReference type="InterPro" id="IPR011010">
    <property type="entry name" value="DNA_brk_join_enz"/>
</dbReference>
<protein>
    <submittedName>
        <fullName evidence="2">Integrase</fullName>
    </submittedName>
</protein>
<dbReference type="GO" id="GO:0015074">
    <property type="term" value="P:DNA integration"/>
    <property type="evidence" value="ECO:0007669"/>
    <property type="project" value="InterPro"/>
</dbReference>
<accession>A0A951UV35</accession>
<dbReference type="InterPro" id="IPR013762">
    <property type="entry name" value="Integrase-like_cat_sf"/>
</dbReference>
<dbReference type="EMBL" id="JAHHGZ010000030">
    <property type="protein sequence ID" value="MBW4670407.1"/>
    <property type="molecule type" value="Genomic_DNA"/>
</dbReference>
<comment type="caution">
    <text evidence="2">The sequence shown here is derived from an EMBL/GenBank/DDBJ whole genome shotgun (WGS) entry which is preliminary data.</text>
</comment>
<evidence type="ECO:0000313" key="3">
    <source>
        <dbReference type="Proteomes" id="UP000729701"/>
    </source>
</evidence>
<dbReference type="GO" id="GO:0003677">
    <property type="term" value="F:DNA binding"/>
    <property type="evidence" value="ECO:0007669"/>
    <property type="project" value="InterPro"/>
</dbReference>